<evidence type="ECO:0000313" key="1">
    <source>
        <dbReference type="EMBL" id="MBO1077372.1"/>
    </source>
</evidence>
<proteinExistence type="predicted"/>
<dbReference type="SUPFAM" id="SSF50118">
    <property type="entry name" value="Cell growth inhibitor/plasmid maintenance toxic component"/>
    <property type="match status" value="1"/>
</dbReference>
<organism evidence="1 2">
    <name type="scientific">Roseomonas marmotae</name>
    <dbReference type="NCBI Taxonomy" id="2768161"/>
    <lineage>
        <taxon>Bacteria</taxon>
        <taxon>Pseudomonadati</taxon>
        <taxon>Pseudomonadota</taxon>
        <taxon>Alphaproteobacteria</taxon>
        <taxon>Acetobacterales</taxon>
        <taxon>Roseomonadaceae</taxon>
        <taxon>Roseomonas</taxon>
    </lineage>
</organism>
<dbReference type="EMBL" id="JACTNF010000087">
    <property type="protein sequence ID" value="MBO1077372.1"/>
    <property type="molecule type" value="Genomic_DNA"/>
</dbReference>
<keyword evidence="2" id="KW-1185">Reference proteome</keyword>
<dbReference type="Proteomes" id="UP001518990">
    <property type="component" value="Unassembled WGS sequence"/>
</dbReference>
<dbReference type="Pfam" id="PF02452">
    <property type="entry name" value="PemK_toxin"/>
    <property type="match status" value="1"/>
</dbReference>
<reference evidence="1 2" key="1">
    <citation type="submission" date="2020-09" db="EMBL/GenBank/DDBJ databases">
        <title>Roseomonas.</title>
        <authorList>
            <person name="Zhu W."/>
        </authorList>
    </citation>
    <scope>NUCLEOTIDE SEQUENCE [LARGE SCALE GENOMIC DNA]</scope>
    <source>
        <strain evidence="1 2">1311</strain>
    </source>
</reference>
<gene>
    <name evidence="1" type="ORF">IAI60_22565</name>
</gene>
<protein>
    <submittedName>
        <fullName evidence="1">Type II toxin-antitoxin system PemK/MazF family toxin</fullName>
    </submittedName>
</protein>
<comment type="caution">
    <text evidence="1">The sequence shown here is derived from an EMBL/GenBank/DDBJ whole genome shotgun (WGS) entry which is preliminary data.</text>
</comment>
<name>A0ABS3KK52_9PROT</name>
<evidence type="ECO:0000313" key="2">
    <source>
        <dbReference type="Proteomes" id="UP001518990"/>
    </source>
</evidence>
<dbReference type="InterPro" id="IPR003477">
    <property type="entry name" value="PemK-like"/>
</dbReference>
<sequence>MPGFEVWDLVKVPFPYTNRPVQQRRPALVIAAPEASGTPALLWVLMVTSAENRGWPGDVMVSDLTEAGLPAPSVVRPAKIATIEAGDAERIGRLPEPDQRQVAQALRASLGGVLAQ</sequence>
<accession>A0ABS3KK52</accession>
<dbReference type="Gene3D" id="2.30.30.110">
    <property type="match status" value="1"/>
</dbReference>
<dbReference type="InterPro" id="IPR011067">
    <property type="entry name" value="Plasmid_toxin/cell-grow_inhib"/>
</dbReference>
<dbReference type="RefSeq" id="WP_207451561.1">
    <property type="nucleotide sequence ID" value="NZ_CP061097.1"/>
</dbReference>